<keyword evidence="5 6" id="KW-0472">Membrane</keyword>
<accession>A0ABM7T241</accession>
<evidence type="ECO:0000256" key="2">
    <source>
        <dbReference type="ARBA" id="ARBA00007511"/>
    </source>
</evidence>
<dbReference type="PANTHER" id="PTHR30238">
    <property type="entry name" value="MEMBRANE BOUND PREDICTED REDOX MODULATOR"/>
    <property type="match status" value="1"/>
</dbReference>
<comment type="subcellular location">
    <subcellularLocation>
        <location evidence="1">Membrane</location>
        <topology evidence="1">Multi-pass membrane protein</topology>
    </subcellularLocation>
</comment>
<protein>
    <submittedName>
        <fullName evidence="7">Membrane protein</fullName>
    </submittedName>
</protein>
<dbReference type="InterPro" id="IPR005496">
    <property type="entry name" value="Integral_membrane_TerC"/>
</dbReference>
<dbReference type="NCBIfam" id="TIGR03716">
    <property type="entry name" value="R_switched_YkoY"/>
    <property type="match status" value="1"/>
</dbReference>
<feature type="transmembrane region" description="Helical" evidence="6">
    <location>
        <begin position="157"/>
        <end position="179"/>
    </location>
</feature>
<feature type="transmembrane region" description="Helical" evidence="6">
    <location>
        <begin position="191"/>
        <end position="209"/>
    </location>
</feature>
<dbReference type="EMBL" id="AP024849">
    <property type="protein sequence ID" value="BCZ45963.1"/>
    <property type="molecule type" value="Genomic_DNA"/>
</dbReference>
<dbReference type="RefSeq" id="WP_224037494.1">
    <property type="nucleotide sequence ID" value="NZ_AP024849.1"/>
</dbReference>
<organism evidence="7 8">
    <name type="scientific">Clostridium gelidum</name>
    <dbReference type="NCBI Taxonomy" id="704125"/>
    <lineage>
        <taxon>Bacteria</taxon>
        <taxon>Bacillati</taxon>
        <taxon>Bacillota</taxon>
        <taxon>Clostridia</taxon>
        <taxon>Eubacteriales</taxon>
        <taxon>Clostridiaceae</taxon>
        <taxon>Clostridium</taxon>
    </lineage>
</organism>
<dbReference type="PANTHER" id="PTHR30238:SF6">
    <property type="entry name" value="TERC-LIKE PROTEIN"/>
    <property type="match status" value="1"/>
</dbReference>
<sequence>MSIINNILNSYSNFFSLTELMNELSDPASWGIILTLIILEGLLSADNALVLAMMVKHLPEKEQKKALTFGIWGAYIFRFIAIGIGTYLIKIWWVKLIAAGYLLKMSLDFFFKKKTDGNEEVKAVSKGFWATIATVELMDIAFSIDSVTAAFGVSNKVWVLFLGAIFGILMMRGIAKVFVSFIDKIPELEGGAYILIMVIAIKMLLELIHIEIPDFLFYGLLVAIFGGTFIFHNIRKKEKKQLD</sequence>
<evidence type="ECO:0000256" key="6">
    <source>
        <dbReference type="SAM" id="Phobius"/>
    </source>
</evidence>
<evidence type="ECO:0000256" key="5">
    <source>
        <dbReference type="ARBA" id="ARBA00023136"/>
    </source>
</evidence>
<keyword evidence="4 6" id="KW-1133">Transmembrane helix</keyword>
<dbReference type="Proteomes" id="UP000824633">
    <property type="component" value="Chromosome"/>
</dbReference>
<keyword evidence="8" id="KW-1185">Reference proteome</keyword>
<evidence type="ECO:0000313" key="7">
    <source>
        <dbReference type="EMBL" id="BCZ45963.1"/>
    </source>
</evidence>
<comment type="similarity">
    <text evidence="2">Belongs to the TerC family.</text>
</comment>
<evidence type="ECO:0000313" key="8">
    <source>
        <dbReference type="Proteomes" id="UP000824633"/>
    </source>
</evidence>
<evidence type="ECO:0000256" key="4">
    <source>
        <dbReference type="ARBA" id="ARBA00022989"/>
    </source>
</evidence>
<dbReference type="Pfam" id="PF03741">
    <property type="entry name" value="TerC"/>
    <property type="match status" value="1"/>
</dbReference>
<dbReference type="InterPro" id="IPR022493">
    <property type="entry name" value="CHP03716_TM_YkoY"/>
</dbReference>
<gene>
    <name evidence="7" type="ORF">psyc5s11_20300</name>
</gene>
<evidence type="ECO:0000256" key="1">
    <source>
        <dbReference type="ARBA" id="ARBA00004141"/>
    </source>
</evidence>
<keyword evidence="3 6" id="KW-0812">Transmembrane</keyword>
<evidence type="ECO:0000256" key="3">
    <source>
        <dbReference type="ARBA" id="ARBA00022692"/>
    </source>
</evidence>
<proteinExistence type="inferred from homology"/>
<feature type="transmembrane region" description="Helical" evidence="6">
    <location>
        <begin position="30"/>
        <end position="54"/>
    </location>
</feature>
<name>A0ABM7T241_9CLOT</name>
<feature type="transmembrane region" description="Helical" evidence="6">
    <location>
        <begin position="215"/>
        <end position="234"/>
    </location>
</feature>
<feature type="transmembrane region" description="Helical" evidence="6">
    <location>
        <begin position="66"/>
        <end position="85"/>
    </location>
</feature>
<reference evidence="8" key="1">
    <citation type="submission" date="2021-07" db="EMBL/GenBank/DDBJ databases">
        <title>Complete genome sequencing of a Clostridium isolate.</title>
        <authorList>
            <person name="Ueki A."/>
            <person name="Tonouchi A."/>
        </authorList>
    </citation>
    <scope>NUCLEOTIDE SEQUENCE [LARGE SCALE GENOMIC DNA]</scope>
    <source>
        <strain evidence="8">C5S11</strain>
    </source>
</reference>